<evidence type="ECO:0000256" key="1">
    <source>
        <dbReference type="ARBA" id="ARBA00022448"/>
    </source>
</evidence>
<dbReference type="GO" id="GO:0034220">
    <property type="term" value="P:monoatomic ion transmembrane transport"/>
    <property type="evidence" value="ECO:0007669"/>
    <property type="project" value="UniProtKB-KW"/>
</dbReference>
<keyword evidence="8" id="KW-0812">Transmembrane</keyword>
<evidence type="ECO:0000256" key="3">
    <source>
        <dbReference type="ARBA" id="ARBA00022737"/>
    </source>
</evidence>
<evidence type="ECO:0000256" key="4">
    <source>
        <dbReference type="ARBA" id="ARBA00023043"/>
    </source>
</evidence>
<feature type="repeat" description="ANK" evidence="7">
    <location>
        <begin position="144"/>
        <end position="176"/>
    </location>
</feature>
<dbReference type="PANTHER" id="PTHR47143">
    <property type="entry name" value="TRANSIENT RECEPTOR POTENTIAL CATION CHANNEL PROTEIN PAINLESS"/>
    <property type="match status" value="1"/>
</dbReference>
<feature type="repeat" description="ANK" evidence="7">
    <location>
        <begin position="210"/>
        <end position="242"/>
    </location>
</feature>
<evidence type="ECO:0000256" key="6">
    <source>
        <dbReference type="ARBA" id="ARBA00023303"/>
    </source>
</evidence>
<evidence type="ECO:0000256" key="8">
    <source>
        <dbReference type="SAM" id="Phobius"/>
    </source>
</evidence>
<dbReference type="InterPro" id="IPR036770">
    <property type="entry name" value="Ankyrin_rpt-contain_sf"/>
</dbReference>
<dbReference type="Pfam" id="PF12796">
    <property type="entry name" value="Ank_2"/>
    <property type="match status" value="3"/>
</dbReference>
<dbReference type="Proteomes" id="UP001626550">
    <property type="component" value="Unassembled WGS sequence"/>
</dbReference>
<proteinExistence type="predicted"/>
<evidence type="ECO:0000256" key="7">
    <source>
        <dbReference type="PROSITE-ProRule" id="PRU00023"/>
    </source>
</evidence>
<evidence type="ECO:0008006" key="11">
    <source>
        <dbReference type="Google" id="ProtNLM"/>
    </source>
</evidence>
<keyword evidence="8" id="KW-0472">Membrane</keyword>
<keyword evidence="1" id="KW-0813">Transport</keyword>
<dbReference type="PANTHER" id="PTHR47143:SF3">
    <property type="entry name" value="PWWP DOMAIN-CONTAINING PROTEIN"/>
    <property type="match status" value="1"/>
</dbReference>
<feature type="repeat" description="ANK" evidence="7">
    <location>
        <begin position="110"/>
        <end position="132"/>
    </location>
</feature>
<evidence type="ECO:0000256" key="2">
    <source>
        <dbReference type="ARBA" id="ARBA00022606"/>
    </source>
</evidence>
<keyword evidence="10" id="KW-1185">Reference proteome</keyword>
<protein>
    <recommendedName>
        <fullName evidence="11">Transient receptor potential cation channel subfamily A member 1</fullName>
    </recommendedName>
</protein>
<keyword evidence="6" id="KW-0407">Ion channel</keyword>
<keyword evidence="5" id="KW-0406">Ion transport</keyword>
<dbReference type="InterPro" id="IPR052076">
    <property type="entry name" value="TRP_cation_channel"/>
</dbReference>
<keyword evidence="8" id="KW-1133">Transmembrane helix</keyword>
<dbReference type="Gene3D" id="1.25.40.20">
    <property type="entry name" value="Ankyrin repeat-containing domain"/>
    <property type="match status" value="2"/>
</dbReference>
<evidence type="ECO:0000313" key="9">
    <source>
        <dbReference type="EMBL" id="KAL3321260.1"/>
    </source>
</evidence>
<organism evidence="9 10">
    <name type="scientific">Cichlidogyrus casuarinus</name>
    <dbReference type="NCBI Taxonomy" id="1844966"/>
    <lineage>
        <taxon>Eukaryota</taxon>
        <taxon>Metazoa</taxon>
        <taxon>Spiralia</taxon>
        <taxon>Lophotrochozoa</taxon>
        <taxon>Platyhelminthes</taxon>
        <taxon>Monogenea</taxon>
        <taxon>Monopisthocotylea</taxon>
        <taxon>Dactylogyridea</taxon>
        <taxon>Ancyrocephalidae</taxon>
        <taxon>Cichlidogyrus</taxon>
    </lineage>
</organism>
<keyword evidence="4 7" id="KW-0040">ANK repeat</keyword>
<feature type="repeat" description="ANK" evidence="7">
    <location>
        <begin position="8"/>
        <end position="40"/>
    </location>
</feature>
<keyword evidence="3" id="KW-0677">Repeat</keyword>
<dbReference type="AlphaFoldDB" id="A0ABD2QP83"/>
<dbReference type="PROSITE" id="PS50297">
    <property type="entry name" value="ANK_REP_REGION"/>
    <property type="match status" value="5"/>
</dbReference>
<evidence type="ECO:0000256" key="5">
    <source>
        <dbReference type="ARBA" id="ARBA00023065"/>
    </source>
</evidence>
<dbReference type="EMBL" id="JBJKFK010000003">
    <property type="protein sequence ID" value="KAL3321260.1"/>
    <property type="molecule type" value="Genomic_DNA"/>
</dbReference>
<feature type="repeat" description="ANK" evidence="7">
    <location>
        <begin position="177"/>
        <end position="209"/>
    </location>
</feature>
<sequence>MLEANDKDGRTPFLLAVNEGSMETMKVLIKHGCRVDAVDQNLKSAIYLAVNGNHMEILKELIQMPQLLNLIDKADVKNYTPLHVAAKSGFEEANLILLASRADALCKTETDDTPLHLACEKGKEAVAKLLMESLPSMANIINEDGNTPLHKAAKNGHTNCVEILLDLGADVHRRNLDKMSALDCAAAEGHLKTIKLLVRNGAEINNQEVTKNTPIHHACKNGRPAVVELLLKYNADPTLPSSFGENKLISNGSNALDIAIECGNSLTARAILRSNDWIAAMKNRTETETGYWDTPLRKLIRHMPTYGCANKCYSPDLALEVFGKCISTNGEHPDNPDFIITYNFELLDDTYAQWPKHSLRRGEGGPHGLRERFDSFVFMGSNKSTYQAVNSSDDIYDEYGRVLPSVHPYSENKENTIANHPLKVMVTSGREELLAHKLVKGLLKEKWDNLGITAYILNLLIYVVFLILMTYFMLSSLSPYQYSYT</sequence>
<reference evidence="9 10" key="1">
    <citation type="submission" date="2024-11" db="EMBL/GenBank/DDBJ databases">
        <title>Adaptive evolution of stress response genes in parasites aligns with host niche diversity.</title>
        <authorList>
            <person name="Hahn C."/>
            <person name="Resl P."/>
        </authorList>
    </citation>
    <scope>NUCLEOTIDE SEQUENCE [LARGE SCALE GENOMIC DNA]</scope>
    <source>
        <strain evidence="9">EGGRZ-B1_66</strain>
        <tissue evidence="9">Body</tissue>
    </source>
</reference>
<name>A0ABD2QP83_9PLAT</name>
<keyword evidence="2" id="KW-0716">Sensory transduction</keyword>
<dbReference type="SUPFAM" id="SSF48403">
    <property type="entry name" value="Ankyrin repeat"/>
    <property type="match status" value="1"/>
</dbReference>
<dbReference type="PRINTS" id="PR01415">
    <property type="entry name" value="ANKYRIN"/>
</dbReference>
<dbReference type="PROSITE" id="PS50088">
    <property type="entry name" value="ANK_REPEAT"/>
    <property type="match status" value="5"/>
</dbReference>
<feature type="transmembrane region" description="Helical" evidence="8">
    <location>
        <begin position="452"/>
        <end position="474"/>
    </location>
</feature>
<accession>A0ABD2QP83</accession>
<gene>
    <name evidence="9" type="ORF">Ciccas_000058</name>
</gene>
<comment type="caution">
    <text evidence="9">The sequence shown here is derived from an EMBL/GenBank/DDBJ whole genome shotgun (WGS) entry which is preliminary data.</text>
</comment>
<dbReference type="InterPro" id="IPR002110">
    <property type="entry name" value="Ankyrin_rpt"/>
</dbReference>
<dbReference type="SMART" id="SM00248">
    <property type="entry name" value="ANK"/>
    <property type="match status" value="8"/>
</dbReference>
<evidence type="ECO:0000313" key="10">
    <source>
        <dbReference type="Proteomes" id="UP001626550"/>
    </source>
</evidence>